<accession>A0AAP0EDH2</accession>
<reference evidence="1 2" key="1">
    <citation type="submission" date="2024-01" db="EMBL/GenBank/DDBJ databases">
        <title>Genome assemblies of Stephania.</title>
        <authorList>
            <person name="Yang L."/>
        </authorList>
    </citation>
    <scope>NUCLEOTIDE SEQUENCE [LARGE SCALE GENOMIC DNA]</scope>
    <source>
        <strain evidence="1">QJT</strain>
        <tissue evidence="1">Leaf</tissue>
    </source>
</reference>
<evidence type="ECO:0000313" key="1">
    <source>
        <dbReference type="EMBL" id="KAK9091315.1"/>
    </source>
</evidence>
<comment type="caution">
    <text evidence="1">The sequence shown here is derived from an EMBL/GenBank/DDBJ whole genome shotgun (WGS) entry which is preliminary data.</text>
</comment>
<proteinExistence type="predicted"/>
<keyword evidence="2" id="KW-1185">Reference proteome</keyword>
<dbReference type="AlphaFoldDB" id="A0AAP0EDH2"/>
<sequence>MRELQLASAAKTFDESSMERSKSFIKALQVMSDYVVLSFDELLVCSDCFELLDDQIVLNASFLLLVLQVCNPVFRFLGALCGEVD</sequence>
<protein>
    <submittedName>
        <fullName evidence="1">Uncharacterized protein</fullName>
    </submittedName>
</protein>
<dbReference type="EMBL" id="JBBNAE010000010">
    <property type="protein sequence ID" value="KAK9091315.1"/>
    <property type="molecule type" value="Genomic_DNA"/>
</dbReference>
<dbReference type="Proteomes" id="UP001417504">
    <property type="component" value="Unassembled WGS sequence"/>
</dbReference>
<organism evidence="1 2">
    <name type="scientific">Stephania japonica</name>
    <dbReference type="NCBI Taxonomy" id="461633"/>
    <lineage>
        <taxon>Eukaryota</taxon>
        <taxon>Viridiplantae</taxon>
        <taxon>Streptophyta</taxon>
        <taxon>Embryophyta</taxon>
        <taxon>Tracheophyta</taxon>
        <taxon>Spermatophyta</taxon>
        <taxon>Magnoliopsida</taxon>
        <taxon>Ranunculales</taxon>
        <taxon>Menispermaceae</taxon>
        <taxon>Menispermoideae</taxon>
        <taxon>Cissampelideae</taxon>
        <taxon>Stephania</taxon>
    </lineage>
</organism>
<name>A0AAP0EDH2_9MAGN</name>
<gene>
    <name evidence="1" type="ORF">Sjap_024492</name>
</gene>
<evidence type="ECO:0000313" key="2">
    <source>
        <dbReference type="Proteomes" id="UP001417504"/>
    </source>
</evidence>